<sequence length="46" mass="4964">MSGDSGENGERHGGMGWRMAASQGSSHRLAGYPSGKRMDFHRDISV</sequence>
<reference evidence="2" key="1">
    <citation type="submission" date="2023-10" db="EMBL/GenBank/DDBJ databases">
        <title>Clonality and diversity in the soft rot Dickeya solani phytopathogen.</title>
        <authorList>
            <person name="Pedron J."/>
            <person name="Van Gijsegem F."/>
            <person name="Portier P."/>
            <person name="Taghouti G."/>
        </authorList>
    </citation>
    <scope>NUCLEOTIDE SEQUENCE</scope>
    <source>
        <strain evidence="2">CFBP5647</strain>
    </source>
</reference>
<evidence type="ECO:0000313" key="3">
    <source>
        <dbReference type="Proteomes" id="UP001304423"/>
    </source>
</evidence>
<gene>
    <name evidence="2" type="ORF">RXA29_16690</name>
</gene>
<proteinExistence type="predicted"/>
<protein>
    <submittedName>
        <fullName evidence="2">Uncharacterized protein</fullName>
    </submittedName>
</protein>
<dbReference type="EMBL" id="CP136339">
    <property type="protein sequence ID" value="WOA51533.1"/>
    <property type="molecule type" value="Genomic_DNA"/>
</dbReference>
<feature type="compositionally biased region" description="Basic and acidic residues" evidence="1">
    <location>
        <begin position="36"/>
        <end position="46"/>
    </location>
</feature>
<feature type="region of interest" description="Disordered" evidence="1">
    <location>
        <begin position="1"/>
        <end position="46"/>
    </location>
</feature>
<dbReference type="AlphaFoldDB" id="A0AAX4EVZ6"/>
<organism evidence="2 3">
    <name type="scientific">Dickeya solani</name>
    <dbReference type="NCBI Taxonomy" id="1089444"/>
    <lineage>
        <taxon>Bacteria</taxon>
        <taxon>Pseudomonadati</taxon>
        <taxon>Pseudomonadota</taxon>
        <taxon>Gammaproteobacteria</taxon>
        <taxon>Enterobacterales</taxon>
        <taxon>Pectobacteriaceae</taxon>
        <taxon>Dickeya</taxon>
    </lineage>
</organism>
<dbReference type="RefSeq" id="WP_316392170.1">
    <property type="nucleotide sequence ID" value="NZ_CP136339.1"/>
</dbReference>
<name>A0AAX4EVZ6_9GAMM</name>
<accession>A0AAX4EVZ6</accession>
<dbReference type="Proteomes" id="UP001304423">
    <property type="component" value="Chromosome"/>
</dbReference>
<evidence type="ECO:0000256" key="1">
    <source>
        <dbReference type="SAM" id="MobiDB-lite"/>
    </source>
</evidence>
<evidence type="ECO:0000313" key="2">
    <source>
        <dbReference type="EMBL" id="WOA51533.1"/>
    </source>
</evidence>